<dbReference type="EMBL" id="LAZR01004827">
    <property type="protein sequence ID" value="KKN05230.1"/>
    <property type="molecule type" value="Genomic_DNA"/>
</dbReference>
<name>A0A0F9MD05_9ZZZZ</name>
<reference evidence="1" key="1">
    <citation type="journal article" date="2015" name="Nature">
        <title>Complex archaea that bridge the gap between prokaryotes and eukaryotes.</title>
        <authorList>
            <person name="Spang A."/>
            <person name="Saw J.H."/>
            <person name="Jorgensen S.L."/>
            <person name="Zaremba-Niedzwiedzka K."/>
            <person name="Martijn J."/>
            <person name="Lind A.E."/>
            <person name="van Eijk R."/>
            <person name="Schleper C."/>
            <person name="Guy L."/>
            <person name="Ettema T.J."/>
        </authorList>
    </citation>
    <scope>NUCLEOTIDE SEQUENCE</scope>
</reference>
<protein>
    <submittedName>
        <fullName evidence="1">Uncharacterized protein</fullName>
    </submittedName>
</protein>
<evidence type="ECO:0000313" key="1">
    <source>
        <dbReference type="EMBL" id="KKN05230.1"/>
    </source>
</evidence>
<dbReference type="AlphaFoldDB" id="A0A0F9MD05"/>
<proteinExistence type="predicted"/>
<comment type="caution">
    <text evidence="1">The sequence shown here is derived from an EMBL/GenBank/DDBJ whole genome shotgun (WGS) entry which is preliminary data.</text>
</comment>
<organism evidence="1">
    <name type="scientific">marine sediment metagenome</name>
    <dbReference type="NCBI Taxonomy" id="412755"/>
    <lineage>
        <taxon>unclassified sequences</taxon>
        <taxon>metagenomes</taxon>
        <taxon>ecological metagenomes</taxon>
    </lineage>
</organism>
<sequence length="155" mass="17808">MMDYVWKAGSFLNADVQKVGKKLEETREQNGGVLTPSVVVKAAKPKKSPLHDCFEWDDSKAAQQYREDQARYVLRHIAVVYDIDSTGNQKTVRAFVNIMDDENRVYQNILVAMQNVDMRQQILNRALRELGQFRERYHELEELAQVHAAIDAVAA</sequence>
<gene>
    <name evidence="1" type="ORF">LCGC14_1089470</name>
</gene>
<accession>A0A0F9MD05</accession>